<feature type="region of interest" description="Disordered" evidence="1">
    <location>
        <begin position="64"/>
        <end position="227"/>
    </location>
</feature>
<protein>
    <submittedName>
        <fullName evidence="2">Uncharacterized protein</fullName>
    </submittedName>
</protein>
<feature type="compositionally biased region" description="Basic and acidic residues" evidence="1">
    <location>
        <begin position="188"/>
        <end position="202"/>
    </location>
</feature>
<accession>A0AA37GMS9</accession>
<feature type="compositionally biased region" description="Basic and acidic residues" evidence="1">
    <location>
        <begin position="105"/>
        <end position="126"/>
    </location>
</feature>
<name>A0AA37GMS9_9PEZI</name>
<dbReference type="AlphaFoldDB" id="A0AA37GMS9"/>
<feature type="compositionally biased region" description="Polar residues" evidence="1">
    <location>
        <begin position="205"/>
        <end position="215"/>
    </location>
</feature>
<evidence type="ECO:0000313" key="3">
    <source>
        <dbReference type="Proteomes" id="UP001055172"/>
    </source>
</evidence>
<feature type="compositionally biased region" description="Basic and acidic residues" evidence="1">
    <location>
        <begin position="133"/>
        <end position="143"/>
    </location>
</feature>
<keyword evidence="3" id="KW-1185">Reference proteome</keyword>
<gene>
    <name evidence="2" type="ORF">ColLi_06762</name>
</gene>
<sequence length="304" mass="34976">MSDTHSDRASGAVPHSEPSPASLTRSQSSQHLEEDVEEARKWATTPKAQEILKQRTMESIAAWKEWLQGEKEGTAESIDNADNSQDDEVGEDENKDQEANSEAEVEAKENKEKQADADKEKIELEKRMKRKKKLEEDLQKANEEIEEAEKEAKKKKAKRENAEKKKAEEDKKKAEAEAKKKTKKKKRKESEAKKQKRLERGPTETFATPKQTATPNIRREADERDESVDTLRDVKDFVMKMVDNHHKKARDRFITEFEAQPEAVQNRLLKRVVNLLWDNEEDSIMAVLKQAIEETAGANKIDKQ</sequence>
<feature type="compositionally biased region" description="Basic and acidic residues" evidence="1">
    <location>
        <begin position="159"/>
        <end position="179"/>
    </location>
</feature>
<feature type="compositionally biased region" description="Acidic residues" evidence="1">
    <location>
        <begin position="84"/>
        <end position="104"/>
    </location>
</feature>
<evidence type="ECO:0000313" key="2">
    <source>
        <dbReference type="EMBL" id="GJC83924.1"/>
    </source>
</evidence>
<proteinExistence type="predicted"/>
<reference evidence="2 3" key="1">
    <citation type="submission" date="2021-07" db="EMBL/GenBank/DDBJ databases">
        <title>Genome data of Colletotrichum spaethianum.</title>
        <authorList>
            <person name="Utami Y.D."/>
            <person name="Hiruma K."/>
        </authorList>
    </citation>
    <scope>NUCLEOTIDE SEQUENCE [LARGE SCALE GENOMIC DNA]</scope>
    <source>
        <strain evidence="2 3">MAFF 242679</strain>
    </source>
</reference>
<evidence type="ECO:0000256" key="1">
    <source>
        <dbReference type="SAM" id="MobiDB-lite"/>
    </source>
</evidence>
<dbReference type="Proteomes" id="UP001055172">
    <property type="component" value="Unassembled WGS sequence"/>
</dbReference>
<organism evidence="2 3">
    <name type="scientific">Colletotrichum liriopes</name>
    <dbReference type="NCBI Taxonomy" id="708192"/>
    <lineage>
        <taxon>Eukaryota</taxon>
        <taxon>Fungi</taxon>
        <taxon>Dikarya</taxon>
        <taxon>Ascomycota</taxon>
        <taxon>Pezizomycotina</taxon>
        <taxon>Sordariomycetes</taxon>
        <taxon>Hypocreomycetidae</taxon>
        <taxon>Glomerellales</taxon>
        <taxon>Glomerellaceae</taxon>
        <taxon>Colletotrichum</taxon>
        <taxon>Colletotrichum spaethianum species complex</taxon>
    </lineage>
</organism>
<feature type="compositionally biased region" description="Polar residues" evidence="1">
    <location>
        <begin position="19"/>
        <end position="30"/>
    </location>
</feature>
<feature type="region of interest" description="Disordered" evidence="1">
    <location>
        <begin position="1"/>
        <end position="47"/>
    </location>
</feature>
<comment type="caution">
    <text evidence="2">The sequence shown here is derived from an EMBL/GenBank/DDBJ whole genome shotgun (WGS) entry which is preliminary data.</text>
</comment>
<feature type="compositionally biased region" description="Basic and acidic residues" evidence="1">
    <location>
        <begin position="217"/>
        <end position="227"/>
    </location>
</feature>
<dbReference type="EMBL" id="BPPX01000013">
    <property type="protein sequence ID" value="GJC83924.1"/>
    <property type="molecule type" value="Genomic_DNA"/>
</dbReference>